<dbReference type="AlphaFoldDB" id="A0A1I3UCX5"/>
<dbReference type="InterPro" id="IPR004839">
    <property type="entry name" value="Aminotransferase_I/II_large"/>
</dbReference>
<dbReference type="EC" id="2.6.1.-" evidence="6"/>
<dbReference type="PANTHER" id="PTHR46383:SF3">
    <property type="entry name" value="ASPARTATE AMINOTRANSFERASE-RELATED"/>
    <property type="match status" value="1"/>
</dbReference>
<evidence type="ECO:0000256" key="4">
    <source>
        <dbReference type="ARBA" id="ARBA00022679"/>
    </source>
</evidence>
<keyword evidence="9" id="KW-1185">Reference proteome</keyword>
<dbReference type="PANTHER" id="PTHR46383">
    <property type="entry name" value="ASPARTATE AMINOTRANSFERASE"/>
    <property type="match status" value="1"/>
</dbReference>
<dbReference type="GO" id="GO:0008483">
    <property type="term" value="F:transaminase activity"/>
    <property type="evidence" value="ECO:0007669"/>
    <property type="project" value="UniProtKB-KW"/>
</dbReference>
<keyword evidence="4 6" id="KW-0808">Transferase</keyword>
<dbReference type="SUPFAM" id="SSF53383">
    <property type="entry name" value="PLP-dependent transferases"/>
    <property type="match status" value="1"/>
</dbReference>
<evidence type="ECO:0000256" key="1">
    <source>
        <dbReference type="ARBA" id="ARBA00001933"/>
    </source>
</evidence>
<dbReference type="InterPro" id="IPR050596">
    <property type="entry name" value="AspAT/PAT-like"/>
</dbReference>
<evidence type="ECO:0000256" key="2">
    <source>
        <dbReference type="ARBA" id="ARBA00007441"/>
    </source>
</evidence>
<dbReference type="InterPro" id="IPR015421">
    <property type="entry name" value="PyrdxlP-dep_Trfase_major"/>
</dbReference>
<name>A0A1I3UCX5_9GAMM</name>
<dbReference type="Gene3D" id="3.90.1150.10">
    <property type="entry name" value="Aspartate Aminotransferase, domain 1"/>
    <property type="match status" value="1"/>
</dbReference>
<dbReference type="Proteomes" id="UP000199445">
    <property type="component" value="Unassembled WGS sequence"/>
</dbReference>
<comment type="cofactor">
    <cofactor evidence="1 6">
        <name>pyridoxal 5'-phosphate</name>
        <dbReference type="ChEBI" id="CHEBI:597326"/>
    </cofactor>
</comment>
<evidence type="ECO:0000313" key="8">
    <source>
        <dbReference type="EMBL" id="SFJ79637.1"/>
    </source>
</evidence>
<dbReference type="EMBL" id="FOSC01000006">
    <property type="protein sequence ID" value="SFJ79637.1"/>
    <property type="molecule type" value="Genomic_DNA"/>
</dbReference>
<keyword evidence="5" id="KW-0663">Pyridoxal phosphate</keyword>
<dbReference type="InterPro" id="IPR004838">
    <property type="entry name" value="NHTrfase_class1_PyrdxlP-BS"/>
</dbReference>
<evidence type="ECO:0000256" key="5">
    <source>
        <dbReference type="ARBA" id="ARBA00022898"/>
    </source>
</evidence>
<gene>
    <name evidence="8" type="ORF">SAMN05216429_10624</name>
</gene>
<evidence type="ECO:0000256" key="6">
    <source>
        <dbReference type="RuleBase" id="RU000481"/>
    </source>
</evidence>
<dbReference type="InterPro" id="IPR015424">
    <property type="entry name" value="PyrdxlP-dep_Trfase"/>
</dbReference>
<sequence>MAEAVNKDTGYTRPRKMKYRKAKASWNPAMQAIPVSGIRRLVNMAADMNDVIHLSIGQPDLPTPKHIIDAYVDALNAGQTGYTMDAGLPELLNALAEYYGKRYNRELSPENILITSGATEALYLAISATSAPGRQFLVTDPSFLLYAPLIRMNGGEVKYIPTRAENNHQLDPDDVIRAMGSRTFALILNNPNNPTGAVYPRSTVETIMEECAYRGIQVYADEVYDHMIFDDDEFASVLNCSMDLDNIMCISSFSKTYSMAGLRVGWVISSQAAIKSLRRYHMFTTSVANTPAQFAGVAALTADQKCVNDMVDIYRQRRDRIVELVDQTPHLTGYKPGGAFYAFPNLPPHVDGSDLALRMLKETGVCAVPGDAFGDDCGNALRFSFATSCERIEEAFDRIIPWMAKQQF</sequence>
<protein>
    <recommendedName>
        <fullName evidence="6">Aminotransferase</fullName>
        <ecNumber evidence="6">2.6.1.-</ecNumber>
    </recommendedName>
</protein>
<dbReference type="RefSeq" id="WP_091703883.1">
    <property type="nucleotide sequence ID" value="NZ_BMYN01000018.1"/>
</dbReference>
<dbReference type="OrthoDB" id="9803354at2"/>
<evidence type="ECO:0000256" key="3">
    <source>
        <dbReference type="ARBA" id="ARBA00022576"/>
    </source>
</evidence>
<comment type="similarity">
    <text evidence="2 6">Belongs to the class-I pyridoxal-phosphate-dependent aminotransferase family.</text>
</comment>
<proteinExistence type="inferred from homology"/>
<evidence type="ECO:0000313" key="9">
    <source>
        <dbReference type="Proteomes" id="UP000199445"/>
    </source>
</evidence>
<organism evidence="8 9">
    <name type="scientific">Marinobacter persicus</name>
    <dbReference type="NCBI Taxonomy" id="930118"/>
    <lineage>
        <taxon>Bacteria</taxon>
        <taxon>Pseudomonadati</taxon>
        <taxon>Pseudomonadota</taxon>
        <taxon>Gammaproteobacteria</taxon>
        <taxon>Pseudomonadales</taxon>
        <taxon>Marinobacteraceae</taxon>
        <taxon>Marinobacter</taxon>
    </lineage>
</organism>
<keyword evidence="3 6" id="KW-0032">Aminotransferase</keyword>
<dbReference type="Pfam" id="PF00155">
    <property type="entry name" value="Aminotran_1_2"/>
    <property type="match status" value="1"/>
</dbReference>
<evidence type="ECO:0000259" key="7">
    <source>
        <dbReference type="Pfam" id="PF00155"/>
    </source>
</evidence>
<feature type="domain" description="Aminotransferase class I/classII large" evidence="7">
    <location>
        <begin position="50"/>
        <end position="399"/>
    </location>
</feature>
<dbReference type="CDD" id="cd00609">
    <property type="entry name" value="AAT_like"/>
    <property type="match status" value="1"/>
</dbReference>
<accession>A0A1I3UCX5</accession>
<dbReference type="GO" id="GO:0030170">
    <property type="term" value="F:pyridoxal phosphate binding"/>
    <property type="evidence" value="ECO:0007669"/>
    <property type="project" value="InterPro"/>
</dbReference>
<dbReference type="PROSITE" id="PS00105">
    <property type="entry name" value="AA_TRANSFER_CLASS_1"/>
    <property type="match status" value="1"/>
</dbReference>
<dbReference type="GO" id="GO:0006520">
    <property type="term" value="P:amino acid metabolic process"/>
    <property type="evidence" value="ECO:0007669"/>
    <property type="project" value="InterPro"/>
</dbReference>
<reference evidence="8 9" key="1">
    <citation type="submission" date="2016-10" db="EMBL/GenBank/DDBJ databases">
        <authorList>
            <person name="de Groot N.N."/>
        </authorList>
    </citation>
    <scope>NUCLEOTIDE SEQUENCE [LARGE SCALE GENOMIC DNA]</scope>
    <source>
        <strain evidence="8 9">IBRC-M 10445</strain>
    </source>
</reference>
<dbReference type="Gene3D" id="3.40.640.10">
    <property type="entry name" value="Type I PLP-dependent aspartate aminotransferase-like (Major domain)"/>
    <property type="match status" value="1"/>
</dbReference>
<dbReference type="InterPro" id="IPR015422">
    <property type="entry name" value="PyrdxlP-dep_Trfase_small"/>
</dbReference>